<evidence type="ECO:0000256" key="6">
    <source>
        <dbReference type="ARBA" id="ARBA00023002"/>
    </source>
</evidence>
<dbReference type="SUPFAM" id="SSF56645">
    <property type="entry name" value="Acyl-CoA dehydrogenase NM domain-like"/>
    <property type="match status" value="1"/>
</dbReference>
<gene>
    <name evidence="14" type="ORF">SAMN02982922_2062</name>
</gene>
<reference evidence="14 15" key="1">
    <citation type="submission" date="2017-04" db="EMBL/GenBank/DDBJ databases">
        <authorList>
            <person name="Afonso C.L."/>
            <person name="Miller P.J."/>
            <person name="Scott M.A."/>
            <person name="Spackman E."/>
            <person name="Goraichik I."/>
            <person name="Dimitrov K.M."/>
            <person name="Suarez D.L."/>
            <person name="Swayne D.E."/>
        </authorList>
    </citation>
    <scope>NUCLEOTIDE SEQUENCE [LARGE SCALE GENOMIC DNA]</scope>
    <source>
        <strain evidence="14 15">B5P</strain>
    </source>
</reference>
<keyword evidence="15" id="KW-1185">Reference proteome</keyword>
<dbReference type="Pfam" id="PF02771">
    <property type="entry name" value="Acyl-CoA_dh_N"/>
    <property type="match status" value="1"/>
</dbReference>
<keyword evidence="5 10" id="KW-0274">FAD</keyword>
<dbReference type="SUPFAM" id="SSF47203">
    <property type="entry name" value="Acyl-CoA dehydrogenase C-terminal domain-like"/>
    <property type="match status" value="1"/>
</dbReference>
<accession>A0A1X7NL01</accession>
<feature type="domain" description="Acyl-CoA oxidase/dehydrogenase middle" evidence="12">
    <location>
        <begin position="133"/>
        <end position="229"/>
    </location>
</feature>
<dbReference type="GO" id="GO:0005737">
    <property type="term" value="C:cytoplasm"/>
    <property type="evidence" value="ECO:0007669"/>
    <property type="project" value="TreeGrafter"/>
</dbReference>
<feature type="domain" description="Acyl-CoA dehydrogenase/oxidase C-terminal" evidence="11">
    <location>
        <begin position="242"/>
        <end position="390"/>
    </location>
</feature>
<dbReference type="PANTHER" id="PTHR48083:SF20">
    <property type="entry name" value="LONG-CHAIN SPECIFIC ACYL-COA DEHYDROGENASE, MITOCHONDRIAL"/>
    <property type="match status" value="1"/>
</dbReference>
<dbReference type="InterPro" id="IPR009075">
    <property type="entry name" value="AcylCo_DH/oxidase_C"/>
</dbReference>
<dbReference type="InterPro" id="IPR046373">
    <property type="entry name" value="Acyl-CoA_Oxase/DH_mid-dom_sf"/>
</dbReference>
<keyword evidence="6 10" id="KW-0560">Oxidoreductase</keyword>
<dbReference type="Gene3D" id="1.20.140.10">
    <property type="entry name" value="Butyryl-CoA Dehydrogenase, subunit A, domain 3"/>
    <property type="match status" value="1"/>
</dbReference>
<evidence type="ECO:0000256" key="3">
    <source>
        <dbReference type="ARBA" id="ARBA00009347"/>
    </source>
</evidence>
<keyword evidence="4 10" id="KW-0285">Flavoprotein</keyword>
<dbReference type="Pfam" id="PF02770">
    <property type="entry name" value="Acyl-CoA_dh_M"/>
    <property type="match status" value="1"/>
</dbReference>
<dbReference type="FunFam" id="1.20.140.10:FF:000001">
    <property type="entry name" value="Acyl-CoA dehydrogenase"/>
    <property type="match status" value="1"/>
</dbReference>
<evidence type="ECO:0000259" key="13">
    <source>
        <dbReference type="Pfam" id="PF02771"/>
    </source>
</evidence>
<name>A0A1X7NL01_9HYPH</name>
<evidence type="ECO:0000256" key="7">
    <source>
        <dbReference type="ARBA" id="ARBA00037085"/>
    </source>
</evidence>
<dbReference type="Pfam" id="PF00441">
    <property type="entry name" value="Acyl-CoA_dh_1"/>
    <property type="match status" value="1"/>
</dbReference>
<evidence type="ECO:0000259" key="11">
    <source>
        <dbReference type="Pfam" id="PF00441"/>
    </source>
</evidence>
<feature type="domain" description="Acyl-CoA dehydrogenase/oxidase N-terminal" evidence="13">
    <location>
        <begin position="18"/>
        <end position="129"/>
    </location>
</feature>
<dbReference type="InterPro" id="IPR050741">
    <property type="entry name" value="Acyl-CoA_dehydrogenase"/>
</dbReference>
<dbReference type="Proteomes" id="UP000193083">
    <property type="component" value="Unassembled WGS sequence"/>
</dbReference>
<dbReference type="InterPro" id="IPR009100">
    <property type="entry name" value="AcylCoA_DH/oxidase_NM_dom_sf"/>
</dbReference>
<dbReference type="RefSeq" id="WP_139832218.1">
    <property type="nucleotide sequence ID" value="NZ_FXBL01000004.1"/>
</dbReference>
<proteinExistence type="inferred from homology"/>
<evidence type="ECO:0000256" key="8">
    <source>
        <dbReference type="ARBA" id="ARBA00040394"/>
    </source>
</evidence>
<evidence type="ECO:0000256" key="2">
    <source>
        <dbReference type="ARBA" id="ARBA00005102"/>
    </source>
</evidence>
<dbReference type="InterPro" id="IPR036250">
    <property type="entry name" value="AcylCo_DH-like_C"/>
</dbReference>
<evidence type="ECO:0000259" key="12">
    <source>
        <dbReference type="Pfam" id="PF02770"/>
    </source>
</evidence>
<evidence type="ECO:0000313" key="14">
    <source>
        <dbReference type="EMBL" id="SMH38521.1"/>
    </source>
</evidence>
<comment type="pathway">
    <text evidence="2">Siderophore biosynthesis; mycobactin biosynthesis.</text>
</comment>
<dbReference type="Gene3D" id="2.40.110.10">
    <property type="entry name" value="Butyryl-CoA Dehydrogenase, subunit A, domain 2"/>
    <property type="match status" value="1"/>
</dbReference>
<dbReference type="PANTHER" id="PTHR48083">
    <property type="entry name" value="MEDIUM-CHAIN SPECIFIC ACYL-COA DEHYDROGENASE, MITOCHONDRIAL-RELATED"/>
    <property type="match status" value="1"/>
</dbReference>
<evidence type="ECO:0000256" key="9">
    <source>
        <dbReference type="ARBA" id="ARBA00042660"/>
    </source>
</evidence>
<dbReference type="EMBL" id="FXBL01000004">
    <property type="protein sequence ID" value="SMH38521.1"/>
    <property type="molecule type" value="Genomic_DNA"/>
</dbReference>
<dbReference type="PROSITE" id="PS00073">
    <property type="entry name" value="ACYL_COA_DH_2"/>
    <property type="match status" value="1"/>
</dbReference>
<dbReference type="InterPro" id="IPR013786">
    <property type="entry name" value="AcylCoA_DH/ox_N"/>
</dbReference>
<dbReference type="AlphaFoldDB" id="A0A1X7NL01"/>
<dbReference type="OrthoDB" id="9775090at2"/>
<comment type="similarity">
    <text evidence="3 10">Belongs to the acyl-CoA dehydrogenase family.</text>
</comment>
<comment type="function">
    <text evidence="7">Catalyzes the dehydrogenation at the alpha-beta position of ACP-bound acyl chains. This results in the introduction of a double bond in the lipidic chain, which is further transferred to the epsilon-amino group of lysine residue in the mycobactin core by MbtK.</text>
</comment>
<dbReference type="GO" id="GO:0033539">
    <property type="term" value="P:fatty acid beta-oxidation using acyl-CoA dehydrogenase"/>
    <property type="evidence" value="ECO:0007669"/>
    <property type="project" value="TreeGrafter"/>
</dbReference>
<evidence type="ECO:0000256" key="4">
    <source>
        <dbReference type="ARBA" id="ARBA00022630"/>
    </source>
</evidence>
<dbReference type="FunFam" id="2.40.110.10:FF:000002">
    <property type="entry name" value="Acyl-CoA dehydrogenase fadE12"/>
    <property type="match status" value="1"/>
</dbReference>
<dbReference type="InterPro" id="IPR006091">
    <property type="entry name" value="Acyl-CoA_Oxase/DH_mid-dom"/>
</dbReference>
<evidence type="ECO:0000256" key="1">
    <source>
        <dbReference type="ARBA" id="ARBA00001974"/>
    </source>
</evidence>
<organism evidence="14 15">
    <name type="scientific">Mesorhizobium australicum</name>
    <dbReference type="NCBI Taxonomy" id="536018"/>
    <lineage>
        <taxon>Bacteria</taxon>
        <taxon>Pseudomonadati</taxon>
        <taxon>Pseudomonadota</taxon>
        <taxon>Alphaproteobacteria</taxon>
        <taxon>Hyphomicrobiales</taxon>
        <taxon>Phyllobacteriaceae</taxon>
        <taxon>Mesorhizobium</taxon>
    </lineage>
</organism>
<dbReference type="InterPro" id="IPR037069">
    <property type="entry name" value="AcylCoA_DH/ox_N_sf"/>
</dbReference>
<evidence type="ECO:0000313" key="15">
    <source>
        <dbReference type="Proteomes" id="UP000193083"/>
    </source>
</evidence>
<evidence type="ECO:0000256" key="10">
    <source>
        <dbReference type="RuleBase" id="RU362125"/>
    </source>
</evidence>
<dbReference type="GO" id="GO:0003995">
    <property type="term" value="F:acyl-CoA dehydrogenase activity"/>
    <property type="evidence" value="ECO:0007669"/>
    <property type="project" value="InterPro"/>
</dbReference>
<comment type="cofactor">
    <cofactor evidence="1 10">
        <name>FAD</name>
        <dbReference type="ChEBI" id="CHEBI:57692"/>
    </cofactor>
</comment>
<dbReference type="Gene3D" id="1.10.540.10">
    <property type="entry name" value="Acyl-CoA dehydrogenase/oxidase, N-terminal domain"/>
    <property type="match status" value="1"/>
</dbReference>
<dbReference type="FunFam" id="1.10.540.10:FF:000026">
    <property type="entry name" value="Acyl-CoA dehydrogenase medium chain"/>
    <property type="match status" value="1"/>
</dbReference>
<dbReference type="PROSITE" id="PS00072">
    <property type="entry name" value="ACYL_COA_DH_1"/>
    <property type="match status" value="1"/>
</dbReference>
<protein>
    <recommendedName>
        <fullName evidence="8">Acyl-[acyl-carrier-protein] dehydrogenase MbtN</fullName>
    </recommendedName>
    <alternativeName>
        <fullName evidence="9">Mycobactin synthase protein N</fullName>
    </alternativeName>
</protein>
<dbReference type="GO" id="GO:0050660">
    <property type="term" value="F:flavin adenine dinucleotide binding"/>
    <property type="evidence" value="ECO:0007669"/>
    <property type="project" value="InterPro"/>
</dbReference>
<dbReference type="InterPro" id="IPR006089">
    <property type="entry name" value="Acyl-CoA_DH_CS"/>
</dbReference>
<evidence type="ECO:0000256" key="5">
    <source>
        <dbReference type="ARBA" id="ARBA00022827"/>
    </source>
</evidence>
<sequence>MAADPATVLDLPKPRWVTDDVAMLYDMATRFLSEEIAPRYEEFEKNEIFDRESWEKAGAAGLLCASMPEEYGGSGGTFAHESAIIEAISHVGVDGFGIGLHNSIVAPYILHYGSEEQKKRWLPRMATGELIGAIAMTEPGAGSDLQGVKTRADKDGNQYRINGSKTFITNGQLANLIIVVTKTDPSKGAKGTSLIVVETDEVEGFERGRNLDKIGLKSNDTSELFFNDVRVPTSNLLGHEEGQGFVQLMQQLPQERLQIGTTAISVIEKALALTIDYVKERKAFGKSILEFQNTQFKLAELKTEATVGRVFYNDCVERHINGGLDPVTASMAKYWLSDLQGKVVDQCLQLFGGYGFMNEFPIARMYRDARVQRIYGGTNEIMKVLIARSL</sequence>